<keyword evidence="1" id="KW-0540">Nuclease</keyword>
<organism evidence="1 2">
    <name type="scientific">Lentiprolixibacter aurantiacus</name>
    <dbReference type="NCBI Taxonomy" id="2993939"/>
    <lineage>
        <taxon>Bacteria</taxon>
        <taxon>Pseudomonadati</taxon>
        <taxon>Bacteroidota</taxon>
        <taxon>Flavobacteriia</taxon>
        <taxon>Flavobacteriales</taxon>
        <taxon>Flavobacteriaceae</taxon>
        <taxon>Lentiprolixibacter</taxon>
    </lineage>
</organism>
<dbReference type="GO" id="GO:0004519">
    <property type="term" value="F:endonuclease activity"/>
    <property type="evidence" value="ECO:0007669"/>
    <property type="project" value="UniProtKB-KW"/>
</dbReference>
<keyword evidence="1" id="KW-0378">Hydrolase</keyword>
<evidence type="ECO:0000313" key="1">
    <source>
        <dbReference type="EMBL" id="MCX2718756.1"/>
    </source>
</evidence>
<evidence type="ECO:0000313" key="2">
    <source>
        <dbReference type="Proteomes" id="UP001207116"/>
    </source>
</evidence>
<keyword evidence="2" id="KW-1185">Reference proteome</keyword>
<dbReference type="EMBL" id="JAPFQP010000001">
    <property type="protein sequence ID" value="MCX2718756.1"/>
    <property type="molecule type" value="Genomic_DNA"/>
</dbReference>
<proteinExistence type="predicted"/>
<dbReference type="Pfam" id="PF10117">
    <property type="entry name" value="McrBC"/>
    <property type="match status" value="1"/>
</dbReference>
<protein>
    <submittedName>
        <fullName evidence="1">Restriction endonuclease</fullName>
    </submittedName>
</protein>
<name>A0AAE3SMX1_9FLAO</name>
<dbReference type="PANTHER" id="PTHR38733">
    <property type="entry name" value="PROTEIN MCRC"/>
    <property type="match status" value="1"/>
</dbReference>
<accession>A0AAE3SMX1</accession>
<dbReference type="Proteomes" id="UP001207116">
    <property type="component" value="Unassembled WGS sequence"/>
</dbReference>
<sequence>MSFIEKISVFEHQRLYVGDKGFTDSHLEKLLALNDQYQTNFFQPIPRGVKFNQYVGVIQIDGLSIEINPKADKNDKDGKWRGKLLKMLSFCNQLKATPFGPGLVEKQNLNLLYVYFEIYLNELDRLIRLGLVKQYRKETSNTKALKGKLDFAGNIRYNLIHKERFYTTHQVYDANHLLHQILLKALQIVSFFSKGSYLFDQCKRISLNFPISDPLEINSKHLTKVVLNRKTKEYEYALELAKLIISNSSPDIETGEERILSILFDMNKLWEEFVGLQLRKVCLEKGIGIQTHQKKNFWNNKYLEPDIILSKGNDTYVIDTKWKLPLETSVSNNDLKQIYSYCRFWKAKKGLLLYPGDETLSEEFANYNNKDYIEGRDKQMQRMQHQCKIGFVSVIDTDSNKLSMDIGQKVIELLEI</sequence>
<keyword evidence="1" id="KW-0255">Endonuclease</keyword>
<dbReference type="AlphaFoldDB" id="A0AAE3SMX1"/>
<dbReference type="RefSeq" id="WP_266011023.1">
    <property type="nucleotide sequence ID" value="NZ_JAPFQP010000001.1"/>
</dbReference>
<dbReference type="PANTHER" id="PTHR38733:SF1">
    <property type="entry name" value="TYPE IV METHYL-DIRECTED RESTRICTION ENZYME ECOKMCRBC"/>
    <property type="match status" value="1"/>
</dbReference>
<dbReference type="InterPro" id="IPR019292">
    <property type="entry name" value="McrC"/>
</dbReference>
<gene>
    <name evidence="1" type="ORF">OO016_03985</name>
</gene>
<reference evidence="1" key="1">
    <citation type="submission" date="2022-11" db="EMBL/GenBank/DDBJ databases">
        <title>The characterization of three novel Bacteroidetes species and genomic analysis of their roles in tidal elemental geochemical cycles.</title>
        <authorList>
            <person name="Ma K.-J."/>
        </authorList>
    </citation>
    <scope>NUCLEOTIDE SEQUENCE</scope>
    <source>
        <strain evidence="1">M415</strain>
    </source>
</reference>
<comment type="caution">
    <text evidence="1">The sequence shown here is derived from an EMBL/GenBank/DDBJ whole genome shotgun (WGS) entry which is preliminary data.</text>
</comment>